<keyword evidence="2" id="KW-0378">Hydrolase</keyword>
<name>A0A1B1BQ18_9MICO</name>
<dbReference type="STRING" id="670052.PA27867_3684"/>
<evidence type="ECO:0000313" key="4">
    <source>
        <dbReference type="EMBL" id="ANP74601.1"/>
    </source>
</evidence>
<feature type="domain" description="HIRAN" evidence="3">
    <location>
        <begin position="162"/>
        <end position="251"/>
    </location>
</feature>
<accession>A0A1B1BQ18</accession>
<dbReference type="AlphaFoldDB" id="A0A1B1BQ18"/>
<evidence type="ECO:0000256" key="2">
    <source>
        <dbReference type="ARBA" id="ARBA00022801"/>
    </source>
</evidence>
<dbReference type="GO" id="GO:0003676">
    <property type="term" value="F:nucleic acid binding"/>
    <property type="evidence" value="ECO:0007669"/>
    <property type="project" value="InterPro"/>
</dbReference>
<dbReference type="GO" id="GO:0016818">
    <property type="term" value="F:hydrolase activity, acting on acid anhydrides, in phosphorus-containing anhydrides"/>
    <property type="evidence" value="ECO:0007669"/>
    <property type="project" value="InterPro"/>
</dbReference>
<dbReference type="Proteomes" id="UP000092582">
    <property type="component" value="Chromosome 1"/>
</dbReference>
<reference evidence="4 5" key="1">
    <citation type="submission" date="2016-06" db="EMBL/GenBank/DDBJ databases">
        <title>Genome sequencing of Cryobacterium arcticum PAMC 27867.</title>
        <authorList>
            <person name="Lee J."/>
            <person name="Kim O.-S."/>
        </authorList>
    </citation>
    <scope>NUCLEOTIDE SEQUENCE [LARGE SCALE GENOMIC DNA]</scope>
    <source>
        <strain evidence="4 5">PAMC 27867</strain>
    </source>
</reference>
<gene>
    <name evidence="4" type="ORF">PA27867_3684</name>
</gene>
<keyword evidence="5" id="KW-1185">Reference proteome</keyword>
<dbReference type="InterPro" id="IPR014905">
    <property type="entry name" value="HIRAN"/>
</dbReference>
<protein>
    <recommendedName>
        <fullName evidence="3">HIRAN domain-containing protein</fullName>
    </recommendedName>
</protein>
<evidence type="ECO:0000259" key="3">
    <source>
        <dbReference type="Pfam" id="PF08797"/>
    </source>
</evidence>
<evidence type="ECO:0000256" key="1">
    <source>
        <dbReference type="ARBA" id="ARBA00022723"/>
    </source>
</evidence>
<dbReference type="GO" id="GO:0008270">
    <property type="term" value="F:zinc ion binding"/>
    <property type="evidence" value="ECO:0007669"/>
    <property type="project" value="InterPro"/>
</dbReference>
<dbReference type="Gene3D" id="3.30.70.2330">
    <property type="match status" value="1"/>
</dbReference>
<sequence length="272" mass="29973">MSASSMVTDVTANQPNVEDAGRRLVVLWQDPDSREIEPIGILALESAVYSFVYLERVSDIASFQPLFGFPDIRRRYTSANLFSLFAQRALDPQRADFSRHVEQLGLPADTTPWEQIARSGGRREGDTLQFFPMPVRDGEVISCSFLVNGIRHLWAKAVTADGMEFHLTQSEVEAALGRLQPGDPLSLLPEPTNTYHSSASLVVDGSTTPLGYLPHVLCEDIALLGDDAVVAVEVERVNGPDAPWHIRLMARLTINADSDFSFFSGPSWRTAA</sequence>
<dbReference type="KEGG" id="cart:PA27867_3684"/>
<proteinExistence type="predicted"/>
<keyword evidence="1" id="KW-0479">Metal-binding</keyword>
<dbReference type="Pfam" id="PF08797">
    <property type="entry name" value="HIRAN"/>
    <property type="match status" value="1"/>
</dbReference>
<dbReference type="EMBL" id="CP016282">
    <property type="protein sequence ID" value="ANP74601.1"/>
    <property type="molecule type" value="Genomic_DNA"/>
</dbReference>
<evidence type="ECO:0000313" key="5">
    <source>
        <dbReference type="Proteomes" id="UP000092582"/>
    </source>
</evidence>
<organism evidence="4 5">
    <name type="scientific">Cryobacterium arcticum</name>
    <dbReference type="NCBI Taxonomy" id="670052"/>
    <lineage>
        <taxon>Bacteria</taxon>
        <taxon>Bacillati</taxon>
        <taxon>Actinomycetota</taxon>
        <taxon>Actinomycetes</taxon>
        <taxon>Micrococcales</taxon>
        <taxon>Microbacteriaceae</taxon>
        <taxon>Cryobacterium</taxon>
    </lineage>
</organism>